<dbReference type="InterPro" id="IPR006652">
    <property type="entry name" value="Kelch_1"/>
</dbReference>
<dbReference type="Gene3D" id="1.25.40.420">
    <property type="match status" value="1"/>
</dbReference>
<dbReference type="SMART" id="SM00612">
    <property type="entry name" value="Kelch"/>
    <property type="match status" value="6"/>
</dbReference>
<dbReference type="EMBL" id="KZ309060">
    <property type="protein sequence ID" value="KAG8236688.1"/>
    <property type="molecule type" value="Genomic_DNA"/>
</dbReference>
<evidence type="ECO:0000313" key="4">
    <source>
        <dbReference type="EMBL" id="KAG8236688.1"/>
    </source>
</evidence>
<protein>
    <recommendedName>
        <fullName evidence="3">BACK domain-containing protein</fullName>
    </recommendedName>
</protein>
<dbReference type="Pfam" id="PF21536">
    <property type="entry name" value="BTB_KLHL33"/>
    <property type="match status" value="1"/>
</dbReference>
<dbReference type="SUPFAM" id="SSF54695">
    <property type="entry name" value="POZ domain"/>
    <property type="match status" value="1"/>
</dbReference>
<dbReference type="PANTHER" id="PTHR45632:SF3">
    <property type="entry name" value="KELCH-LIKE PROTEIN 32"/>
    <property type="match status" value="1"/>
</dbReference>
<dbReference type="PIRSF" id="PIRSF037037">
    <property type="entry name" value="Kelch-like_protein_gigaxonin"/>
    <property type="match status" value="1"/>
</dbReference>
<gene>
    <name evidence="4" type="ORF">J437_LFUL016725</name>
</gene>
<dbReference type="SUPFAM" id="SSF117281">
    <property type="entry name" value="Kelch motif"/>
    <property type="match status" value="2"/>
</dbReference>
<proteinExistence type="predicted"/>
<dbReference type="InterPro" id="IPR015915">
    <property type="entry name" value="Kelch-typ_b-propeller"/>
</dbReference>
<keyword evidence="2" id="KW-0677">Repeat</keyword>
<keyword evidence="1" id="KW-0880">Kelch repeat</keyword>
<dbReference type="GO" id="GO:0016567">
    <property type="term" value="P:protein ubiquitination"/>
    <property type="evidence" value="ECO:0007669"/>
    <property type="project" value="UniProtKB-UniPathway"/>
</dbReference>
<reference evidence="4" key="1">
    <citation type="submission" date="2013-04" db="EMBL/GenBank/DDBJ databases">
        <authorList>
            <person name="Qu J."/>
            <person name="Murali S.C."/>
            <person name="Bandaranaike D."/>
            <person name="Bellair M."/>
            <person name="Blankenburg K."/>
            <person name="Chao H."/>
            <person name="Dinh H."/>
            <person name="Doddapaneni H."/>
            <person name="Downs B."/>
            <person name="Dugan-Rocha S."/>
            <person name="Elkadiri S."/>
            <person name="Gnanaolivu R.D."/>
            <person name="Hernandez B."/>
            <person name="Javaid M."/>
            <person name="Jayaseelan J.C."/>
            <person name="Lee S."/>
            <person name="Li M."/>
            <person name="Ming W."/>
            <person name="Munidasa M."/>
            <person name="Muniz J."/>
            <person name="Nguyen L."/>
            <person name="Ongeri F."/>
            <person name="Osuji N."/>
            <person name="Pu L.-L."/>
            <person name="Puazo M."/>
            <person name="Qu C."/>
            <person name="Quiroz J."/>
            <person name="Raj R."/>
            <person name="Weissenberger G."/>
            <person name="Xin Y."/>
            <person name="Zou X."/>
            <person name="Han Y."/>
            <person name="Richards S."/>
            <person name="Worley K."/>
            <person name="Muzny D."/>
            <person name="Gibbs R."/>
        </authorList>
    </citation>
    <scope>NUCLEOTIDE SEQUENCE</scope>
    <source>
        <strain evidence="4">Sampled in the wild</strain>
    </source>
</reference>
<name>A0A8K0P995_LADFU</name>
<dbReference type="AlphaFoldDB" id="A0A8K0P995"/>
<organism evidence="4 5">
    <name type="scientific">Ladona fulva</name>
    <name type="common">Scarce chaser dragonfly</name>
    <name type="synonym">Libellula fulva</name>
    <dbReference type="NCBI Taxonomy" id="123851"/>
    <lineage>
        <taxon>Eukaryota</taxon>
        <taxon>Metazoa</taxon>
        <taxon>Ecdysozoa</taxon>
        <taxon>Arthropoda</taxon>
        <taxon>Hexapoda</taxon>
        <taxon>Insecta</taxon>
        <taxon>Pterygota</taxon>
        <taxon>Palaeoptera</taxon>
        <taxon>Odonata</taxon>
        <taxon>Epiprocta</taxon>
        <taxon>Anisoptera</taxon>
        <taxon>Libelluloidea</taxon>
        <taxon>Libellulidae</taxon>
        <taxon>Ladona</taxon>
    </lineage>
</organism>
<comment type="caution">
    <text evidence="4">The sequence shown here is derived from an EMBL/GenBank/DDBJ whole genome shotgun (WGS) entry which is preliminary data.</text>
</comment>
<sequence>MFSLGLKESREERIEIKCMDGIILRKIVEYIYSGEIEIPEEHILSILEASSLLQLGSLRSLCLQKLLSTIGPYSTLENYGRLANRLGLHDIESLSYRYTIENLKEVAFGPKKLLWLEAPYEIIRPMLDNPSIHSQPANIILKAIIQWIFHDPENRECYIDELLCWIHQLDGCTLDNETKELLHSNSALLHRLSSLLKLDIDDSRTISPMKEAQVVLAVGGFSEQIALKNVECYLTDSSASAPWTLYLPEFSSDGSGPKDWVLHHVIPAMRYARAYSASAFTDYELFIVGGERHDMPTSNEATMECYNISENTWTLKPGIPLGNLFSKSHEIDPENPFYLRMTGSGAAFVEGNLYVCGGRIESVRQYEKEVLNVPSKWTPASGLSKATWVFNKERNKWRRCADMIQPRAYHGVAAVGGVLYAIGGIGSSDDDPFSICLNTVERFDPWEEKWRNVKVMPSPRAYFGCVTMSHYIYVMGGHNLENCKDTVYKYDSISDTWHFIEYPLPSPFDSLAAGALKYPVGSGKNAPSNSYLIGGRNSYNGLRHVNVYNFFTNRWHCLQSLIQERVGAAIAVLRLPPYGDLSWK</sequence>
<dbReference type="Pfam" id="PF07707">
    <property type="entry name" value="BACK"/>
    <property type="match status" value="1"/>
</dbReference>
<evidence type="ECO:0000259" key="3">
    <source>
        <dbReference type="Pfam" id="PF07707"/>
    </source>
</evidence>
<evidence type="ECO:0000256" key="2">
    <source>
        <dbReference type="ARBA" id="ARBA00022737"/>
    </source>
</evidence>
<evidence type="ECO:0000256" key="1">
    <source>
        <dbReference type="ARBA" id="ARBA00022441"/>
    </source>
</evidence>
<dbReference type="InterPro" id="IPR011705">
    <property type="entry name" value="BACK"/>
</dbReference>
<dbReference type="Gene3D" id="3.30.710.10">
    <property type="entry name" value="Potassium Channel Kv1.1, Chain A"/>
    <property type="match status" value="1"/>
</dbReference>
<dbReference type="PANTHER" id="PTHR45632">
    <property type="entry name" value="LD33804P"/>
    <property type="match status" value="1"/>
</dbReference>
<keyword evidence="5" id="KW-1185">Reference proteome</keyword>
<dbReference type="Gene3D" id="2.120.10.80">
    <property type="entry name" value="Kelch-type beta propeller"/>
    <property type="match status" value="2"/>
</dbReference>
<dbReference type="OrthoDB" id="45365at2759"/>
<dbReference type="Pfam" id="PF24681">
    <property type="entry name" value="Kelch_KLHDC2_KLHL20_DRC7"/>
    <property type="match status" value="1"/>
</dbReference>
<dbReference type="UniPathway" id="UPA00143"/>
<dbReference type="InterPro" id="IPR011333">
    <property type="entry name" value="SKP1/BTB/POZ_sf"/>
</dbReference>
<accession>A0A8K0P995</accession>
<dbReference type="Proteomes" id="UP000792457">
    <property type="component" value="Unassembled WGS sequence"/>
</dbReference>
<feature type="domain" description="BACK" evidence="3">
    <location>
        <begin position="81"/>
        <end position="166"/>
    </location>
</feature>
<dbReference type="InterPro" id="IPR017096">
    <property type="entry name" value="BTB-kelch_protein"/>
</dbReference>
<evidence type="ECO:0000313" key="5">
    <source>
        <dbReference type="Proteomes" id="UP000792457"/>
    </source>
</evidence>
<reference evidence="4" key="2">
    <citation type="submission" date="2017-10" db="EMBL/GenBank/DDBJ databases">
        <title>Ladona fulva Genome sequencing and assembly.</title>
        <authorList>
            <person name="Murali S."/>
            <person name="Richards S."/>
            <person name="Bandaranaike D."/>
            <person name="Bellair M."/>
            <person name="Blankenburg K."/>
            <person name="Chao H."/>
            <person name="Dinh H."/>
            <person name="Doddapaneni H."/>
            <person name="Dugan-Rocha S."/>
            <person name="Elkadiri S."/>
            <person name="Gnanaolivu R."/>
            <person name="Hernandez B."/>
            <person name="Skinner E."/>
            <person name="Javaid M."/>
            <person name="Lee S."/>
            <person name="Li M."/>
            <person name="Ming W."/>
            <person name="Munidasa M."/>
            <person name="Muniz J."/>
            <person name="Nguyen L."/>
            <person name="Hughes D."/>
            <person name="Osuji N."/>
            <person name="Pu L.-L."/>
            <person name="Puazo M."/>
            <person name="Qu C."/>
            <person name="Quiroz J."/>
            <person name="Raj R."/>
            <person name="Weissenberger G."/>
            <person name="Xin Y."/>
            <person name="Zou X."/>
            <person name="Han Y."/>
            <person name="Worley K."/>
            <person name="Muzny D."/>
            <person name="Gibbs R."/>
        </authorList>
    </citation>
    <scope>NUCLEOTIDE SEQUENCE</scope>
    <source>
        <strain evidence="4">Sampled in the wild</strain>
    </source>
</reference>